<dbReference type="PANTHER" id="PTHR45947:SF3">
    <property type="entry name" value="SULFOQUINOVOSYL TRANSFERASE SQD2"/>
    <property type="match status" value="1"/>
</dbReference>
<keyword evidence="6" id="KW-1185">Reference proteome</keyword>
<dbReference type="SUPFAM" id="SSF53756">
    <property type="entry name" value="UDP-Glycosyltransferase/glycogen phosphorylase"/>
    <property type="match status" value="1"/>
</dbReference>
<dbReference type="Pfam" id="PF13579">
    <property type="entry name" value="Glyco_trans_4_4"/>
    <property type="match status" value="1"/>
</dbReference>
<dbReference type="EC" id="2.4.1.-" evidence="5"/>
<name>A0A8J7KGT2_9ACTN</name>
<feature type="domain" description="Glycosyl transferase family 1" evidence="3">
    <location>
        <begin position="197"/>
        <end position="328"/>
    </location>
</feature>
<dbReference type="RefSeq" id="WP_197002381.1">
    <property type="nucleotide sequence ID" value="NZ_BONS01000003.1"/>
</dbReference>
<keyword evidence="1 5" id="KW-0328">Glycosyltransferase</keyword>
<evidence type="ECO:0000313" key="5">
    <source>
        <dbReference type="EMBL" id="MBG6135244.1"/>
    </source>
</evidence>
<dbReference type="AlphaFoldDB" id="A0A8J7KGT2"/>
<feature type="domain" description="Glycosyltransferase subfamily 4-like N-terminal" evidence="4">
    <location>
        <begin position="15"/>
        <end position="175"/>
    </location>
</feature>
<dbReference type="InterPro" id="IPR001296">
    <property type="entry name" value="Glyco_trans_1"/>
</dbReference>
<dbReference type="GO" id="GO:1901137">
    <property type="term" value="P:carbohydrate derivative biosynthetic process"/>
    <property type="evidence" value="ECO:0007669"/>
    <property type="project" value="UniProtKB-ARBA"/>
</dbReference>
<evidence type="ECO:0000259" key="3">
    <source>
        <dbReference type="Pfam" id="PF00534"/>
    </source>
</evidence>
<sequence length="362" mass="38181">MRIVRLANFVTPTSGGLRTALYSLGQGYAGAGHEPVLVIPGADHGEEDTPQGKVITLPGVHVPGLGGYRVMLRRRPLLDLLGRLDPDRLEVSDRTTLRWTGAWARAHGVPAVMVSHESLDGLLGVARLPGPALRWLAGRLNRNTARDYDRVICTTDWATREFDRIGVRNVDQVPLGVDLDLFRPDRRAPHGGPGVLLVCCVRLSLEKRPQRALTTLAALRSRGVDARLVIAGDGPLRERLEAEAAAGGLPVTFTGWMSDRGALADLLASADVVIAPGPVETFGLAALEALACGSPVVVSSSSALPGVVGDAGVAVAGEDMSAGVVELLGRPEAGRRAAARARAEMFGWDAAVRGFLAVHADL</sequence>
<evidence type="ECO:0000256" key="2">
    <source>
        <dbReference type="ARBA" id="ARBA00022679"/>
    </source>
</evidence>
<dbReference type="GO" id="GO:0016757">
    <property type="term" value="F:glycosyltransferase activity"/>
    <property type="evidence" value="ECO:0007669"/>
    <property type="project" value="UniProtKB-KW"/>
</dbReference>
<comment type="caution">
    <text evidence="5">The sequence shown here is derived from an EMBL/GenBank/DDBJ whole genome shotgun (WGS) entry which is preliminary data.</text>
</comment>
<dbReference type="Gene3D" id="3.40.50.2000">
    <property type="entry name" value="Glycogen Phosphorylase B"/>
    <property type="match status" value="2"/>
</dbReference>
<protein>
    <submittedName>
        <fullName evidence="5">Alpha-1,6-mannosyltransferase</fullName>
        <ecNumber evidence="5">2.4.1.-</ecNumber>
    </submittedName>
</protein>
<dbReference type="InterPro" id="IPR028098">
    <property type="entry name" value="Glyco_trans_4-like_N"/>
</dbReference>
<dbReference type="EMBL" id="JADOUF010000001">
    <property type="protein sequence ID" value="MBG6135244.1"/>
    <property type="molecule type" value="Genomic_DNA"/>
</dbReference>
<organism evidence="5 6">
    <name type="scientific">Longispora fulva</name>
    <dbReference type="NCBI Taxonomy" id="619741"/>
    <lineage>
        <taxon>Bacteria</taxon>
        <taxon>Bacillati</taxon>
        <taxon>Actinomycetota</taxon>
        <taxon>Actinomycetes</taxon>
        <taxon>Micromonosporales</taxon>
        <taxon>Micromonosporaceae</taxon>
        <taxon>Longispora</taxon>
    </lineage>
</organism>
<proteinExistence type="predicted"/>
<keyword evidence="2 5" id="KW-0808">Transferase</keyword>
<gene>
    <name evidence="5" type="ORF">IW245_001438</name>
</gene>
<evidence type="ECO:0000259" key="4">
    <source>
        <dbReference type="Pfam" id="PF13579"/>
    </source>
</evidence>
<accession>A0A8J7KGT2</accession>
<dbReference type="PANTHER" id="PTHR45947">
    <property type="entry name" value="SULFOQUINOVOSYL TRANSFERASE SQD2"/>
    <property type="match status" value="1"/>
</dbReference>
<dbReference type="Proteomes" id="UP000622552">
    <property type="component" value="Unassembled WGS sequence"/>
</dbReference>
<dbReference type="Pfam" id="PF00534">
    <property type="entry name" value="Glycos_transf_1"/>
    <property type="match status" value="1"/>
</dbReference>
<evidence type="ECO:0000313" key="6">
    <source>
        <dbReference type="Proteomes" id="UP000622552"/>
    </source>
</evidence>
<evidence type="ECO:0000256" key="1">
    <source>
        <dbReference type="ARBA" id="ARBA00022676"/>
    </source>
</evidence>
<reference evidence="5" key="1">
    <citation type="submission" date="2020-11" db="EMBL/GenBank/DDBJ databases">
        <title>Sequencing the genomes of 1000 actinobacteria strains.</title>
        <authorList>
            <person name="Klenk H.-P."/>
        </authorList>
    </citation>
    <scope>NUCLEOTIDE SEQUENCE</scope>
    <source>
        <strain evidence="5">DSM 45356</strain>
    </source>
</reference>
<dbReference type="InterPro" id="IPR050194">
    <property type="entry name" value="Glycosyltransferase_grp1"/>
</dbReference>